<dbReference type="Proteomes" id="UP001180020">
    <property type="component" value="Unassembled WGS sequence"/>
</dbReference>
<protein>
    <submittedName>
        <fullName evidence="2">Uncharacterized protein</fullName>
    </submittedName>
</protein>
<reference evidence="2" key="2">
    <citation type="submission" date="2023-06" db="EMBL/GenBank/DDBJ databases">
        <authorList>
            <person name="Ma L."/>
            <person name="Liu K.-W."/>
            <person name="Li Z."/>
            <person name="Hsiao Y.-Y."/>
            <person name="Qi Y."/>
            <person name="Fu T."/>
            <person name="Tang G."/>
            <person name="Zhang D."/>
            <person name="Sun W.-H."/>
            <person name="Liu D.-K."/>
            <person name="Li Y."/>
            <person name="Chen G.-Z."/>
            <person name="Liu X.-D."/>
            <person name="Liao X.-Y."/>
            <person name="Jiang Y.-T."/>
            <person name="Yu X."/>
            <person name="Hao Y."/>
            <person name="Huang J."/>
            <person name="Zhao X.-W."/>
            <person name="Ke S."/>
            <person name="Chen Y.-Y."/>
            <person name="Wu W.-L."/>
            <person name="Hsu J.-L."/>
            <person name="Lin Y.-F."/>
            <person name="Huang M.-D."/>
            <person name="Li C.-Y."/>
            <person name="Huang L."/>
            <person name="Wang Z.-W."/>
            <person name="Zhao X."/>
            <person name="Zhong W.-Y."/>
            <person name="Peng D.-H."/>
            <person name="Ahmad S."/>
            <person name="Lan S."/>
            <person name="Zhang J.-S."/>
            <person name="Tsai W.-C."/>
            <person name="Van De Peer Y."/>
            <person name="Liu Z.-J."/>
        </authorList>
    </citation>
    <scope>NUCLEOTIDE SEQUENCE</scope>
    <source>
        <strain evidence="2">CP</strain>
        <tissue evidence="2">Leaves</tissue>
    </source>
</reference>
<comment type="caution">
    <text evidence="2">The sequence shown here is derived from an EMBL/GenBank/DDBJ whole genome shotgun (WGS) entry which is preliminary data.</text>
</comment>
<dbReference type="EMBL" id="JAUJYO010000018">
    <property type="protein sequence ID" value="KAK1289200.1"/>
    <property type="molecule type" value="Genomic_DNA"/>
</dbReference>
<reference evidence="2" key="1">
    <citation type="journal article" date="2023" name="Nat. Commun.">
        <title>Diploid and tetraploid genomes of Acorus and the evolution of monocots.</title>
        <authorList>
            <person name="Ma L."/>
            <person name="Liu K.W."/>
            <person name="Li Z."/>
            <person name="Hsiao Y.Y."/>
            <person name="Qi Y."/>
            <person name="Fu T."/>
            <person name="Tang G.D."/>
            <person name="Zhang D."/>
            <person name="Sun W.H."/>
            <person name="Liu D.K."/>
            <person name="Li Y."/>
            <person name="Chen G.Z."/>
            <person name="Liu X.D."/>
            <person name="Liao X.Y."/>
            <person name="Jiang Y.T."/>
            <person name="Yu X."/>
            <person name="Hao Y."/>
            <person name="Huang J."/>
            <person name="Zhao X.W."/>
            <person name="Ke S."/>
            <person name="Chen Y.Y."/>
            <person name="Wu W.L."/>
            <person name="Hsu J.L."/>
            <person name="Lin Y.F."/>
            <person name="Huang M.D."/>
            <person name="Li C.Y."/>
            <person name="Huang L."/>
            <person name="Wang Z.W."/>
            <person name="Zhao X."/>
            <person name="Zhong W.Y."/>
            <person name="Peng D.H."/>
            <person name="Ahmad S."/>
            <person name="Lan S."/>
            <person name="Zhang J.S."/>
            <person name="Tsai W.C."/>
            <person name="Van de Peer Y."/>
            <person name="Liu Z.J."/>
        </authorList>
    </citation>
    <scope>NUCLEOTIDE SEQUENCE</scope>
    <source>
        <strain evidence="2">CP</strain>
    </source>
</reference>
<name>A0AAV9CJW6_ACOCL</name>
<accession>A0AAV9CJW6</accession>
<proteinExistence type="predicted"/>
<evidence type="ECO:0000313" key="2">
    <source>
        <dbReference type="EMBL" id="KAK1289200.1"/>
    </source>
</evidence>
<feature type="region of interest" description="Disordered" evidence="1">
    <location>
        <begin position="260"/>
        <end position="287"/>
    </location>
</feature>
<dbReference type="AlphaFoldDB" id="A0AAV9CJW6"/>
<gene>
    <name evidence="2" type="ORF">QJS10_CPB18g00537</name>
</gene>
<sequence>MVDEWERLWSKAIEGGRRAAMEVDEGFGPQDYYNHESHWDTINASTRNRQRASTSLEEVGKFVKWGENDALNMQFRLHGREEYDTLANEHDMITMFNMHRRSPNIEIFLTIEHDVHPTPEYKGFQSDEIFGVESHNEGFVDPMEALSCFLDREGNESSYHEICSSDNHVSDYEDTFDQSDKEDFDINVRGYDEYMRQIEQVSKEAHNHLMTEKDHCWSKSIGQGRGGWSRRYKRAYGMAITPFPDKTMWEIEDLNYVVKPPMQTRPPPGRPRKKRIKLADKGSSQSKVGRVHVINQVAPKGGLSWVKEGGVMHQHVVGRSEDIEREVIRENIDEGKSASVLCRAEWTSGLRSRETTQPGEKAA</sequence>
<evidence type="ECO:0000256" key="1">
    <source>
        <dbReference type="SAM" id="MobiDB-lite"/>
    </source>
</evidence>
<organism evidence="2 3">
    <name type="scientific">Acorus calamus</name>
    <name type="common">Sweet flag</name>
    <dbReference type="NCBI Taxonomy" id="4465"/>
    <lineage>
        <taxon>Eukaryota</taxon>
        <taxon>Viridiplantae</taxon>
        <taxon>Streptophyta</taxon>
        <taxon>Embryophyta</taxon>
        <taxon>Tracheophyta</taxon>
        <taxon>Spermatophyta</taxon>
        <taxon>Magnoliopsida</taxon>
        <taxon>Liliopsida</taxon>
        <taxon>Acoraceae</taxon>
        <taxon>Acorus</taxon>
    </lineage>
</organism>
<evidence type="ECO:0000313" key="3">
    <source>
        <dbReference type="Proteomes" id="UP001180020"/>
    </source>
</evidence>
<keyword evidence="3" id="KW-1185">Reference proteome</keyword>